<dbReference type="RefSeq" id="WP_408263373.1">
    <property type="nucleotide sequence ID" value="NZ_JAQQCK010000012.1"/>
</dbReference>
<name>A0ABW9BGG2_9BURK</name>
<comment type="caution">
    <text evidence="1">The sequence shown here is derived from an EMBL/GenBank/DDBJ whole genome shotgun (WGS) entry which is preliminary data.</text>
</comment>
<dbReference type="EMBL" id="JAQQDR010000005">
    <property type="protein sequence ID" value="MFM0239669.1"/>
    <property type="molecule type" value="Genomic_DNA"/>
</dbReference>
<evidence type="ECO:0000313" key="2">
    <source>
        <dbReference type="Proteomes" id="UP001629274"/>
    </source>
</evidence>
<dbReference type="Proteomes" id="UP001629274">
    <property type="component" value="Unassembled WGS sequence"/>
</dbReference>
<proteinExistence type="predicted"/>
<protein>
    <submittedName>
        <fullName evidence="1">Uncharacterized protein</fullName>
    </submittedName>
</protein>
<evidence type="ECO:0000313" key="1">
    <source>
        <dbReference type="EMBL" id="MFM0239669.1"/>
    </source>
</evidence>
<sequence length="116" mass="12901">MDIELPTDDHYEVTVVLIYVRDLIAEAYQYGLSVGELSAAELARRNALHGCNGVLSPDGRLEDGFRTVLSDVLDGRDVWKLTVGDCGKIAVRYGEWLEPPLSSGWRTLAYNSRSDQ</sequence>
<gene>
    <name evidence="1" type="ORF">PQR03_16185</name>
</gene>
<keyword evidence="2" id="KW-1185">Reference proteome</keyword>
<organism evidence="1 2">
    <name type="scientific">Paraburkholderia phytofirmans</name>
    <dbReference type="NCBI Taxonomy" id="261302"/>
    <lineage>
        <taxon>Bacteria</taxon>
        <taxon>Pseudomonadati</taxon>
        <taxon>Pseudomonadota</taxon>
        <taxon>Betaproteobacteria</taxon>
        <taxon>Burkholderiales</taxon>
        <taxon>Burkholderiaceae</taxon>
        <taxon>Paraburkholderia</taxon>
    </lineage>
</organism>
<reference evidence="1 2" key="1">
    <citation type="journal article" date="2024" name="Chem. Sci.">
        <title>Discovery of megapolipeptins by genome mining of a Burkholderiales bacteria collection.</title>
        <authorList>
            <person name="Paulo B.S."/>
            <person name="Recchia M.J.J."/>
            <person name="Lee S."/>
            <person name="Fergusson C.H."/>
            <person name="Romanowski S.B."/>
            <person name="Hernandez A."/>
            <person name="Krull N."/>
            <person name="Liu D.Y."/>
            <person name="Cavanagh H."/>
            <person name="Bos A."/>
            <person name="Gray C.A."/>
            <person name="Murphy B.T."/>
            <person name="Linington R.G."/>
            <person name="Eustaquio A.S."/>
        </authorList>
    </citation>
    <scope>NUCLEOTIDE SEQUENCE [LARGE SCALE GENOMIC DNA]</scope>
    <source>
        <strain evidence="1 2">RL17-351-BIE-A</strain>
    </source>
</reference>
<accession>A0ABW9BGG2</accession>